<feature type="transmembrane region" description="Helical" evidence="1">
    <location>
        <begin position="76"/>
        <end position="98"/>
    </location>
</feature>
<dbReference type="Proteomes" id="UP000470082">
    <property type="component" value="Unassembled WGS sequence"/>
</dbReference>
<keyword evidence="1" id="KW-0472">Membrane</keyword>
<feature type="transmembrane region" description="Helical" evidence="1">
    <location>
        <begin position="198"/>
        <end position="217"/>
    </location>
</feature>
<keyword evidence="1" id="KW-1133">Transmembrane helix</keyword>
<dbReference type="EMBL" id="VUMM01000007">
    <property type="protein sequence ID" value="MSS01468.1"/>
    <property type="molecule type" value="Genomic_DNA"/>
</dbReference>
<evidence type="ECO:0000313" key="2">
    <source>
        <dbReference type="EMBL" id="MSS01468.1"/>
    </source>
</evidence>
<accession>A0A7X2N2V2</accession>
<proteinExistence type="predicted"/>
<name>A0A7X2N2V2_9FIRM</name>
<organism evidence="2 3">
    <name type="scientific">Floccifex porci</name>
    <dbReference type="NCBI Taxonomy" id="2606629"/>
    <lineage>
        <taxon>Bacteria</taxon>
        <taxon>Bacillati</taxon>
        <taxon>Bacillota</taxon>
        <taxon>Erysipelotrichia</taxon>
        <taxon>Erysipelotrichales</taxon>
        <taxon>Erysipelotrichaceae</taxon>
        <taxon>Floccifex</taxon>
    </lineage>
</organism>
<feature type="transmembrane region" description="Helical" evidence="1">
    <location>
        <begin position="107"/>
        <end position="127"/>
    </location>
</feature>
<dbReference type="AlphaFoldDB" id="A0A7X2N2V2"/>
<comment type="caution">
    <text evidence="2">The sequence shown here is derived from an EMBL/GenBank/DDBJ whole genome shotgun (WGS) entry which is preliminary data.</text>
</comment>
<protein>
    <submittedName>
        <fullName evidence="2">Uncharacterized protein</fullName>
    </submittedName>
</protein>
<evidence type="ECO:0000313" key="3">
    <source>
        <dbReference type="Proteomes" id="UP000470082"/>
    </source>
</evidence>
<sequence length="229" mass="27214">MVEIAVILGVALFIGLLLILIPTRFLYKIFKPFTMYTFGIRYIRRRRDHVDTFTNFMLFFSVLFCLIYWILPFYQILYGLWLFFTFLCTFGQACKVALNEKTLAGKVVIYGVYLMFSFGIISTMGLLNNGESFRYISQFAHDVFSLKITNVYYYFTNPTFTIVVLQGFIFMIPLYCLWAQFKYMRLEETYKAQWLVTYCFKILFVCAFMFLISYFGFEGIKIVFQINTI</sequence>
<feature type="transmembrane region" description="Helical" evidence="1">
    <location>
        <begin position="48"/>
        <end position="70"/>
    </location>
</feature>
<gene>
    <name evidence="2" type="ORF">FYJ50_05035</name>
</gene>
<feature type="transmembrane region" description="Helical" evidence="1">
    <location>
        <begin position="151"/>
        <end position="177"/>
    </location>
</feature>
<reference evidence="2 3" key="1">
    <citation type="submission" date="2019-08" db="EMBL/GenBank/DDBJ databases">
        <title>In-depth cultivation of the pig gut microbiome towards novel bacterial diversity and tailored functional studies.</title>
        <authorList>
            <person name="Wylensek D."/>
            <person name="Hitch T.C.A."/>
            <person name="Clavel T."/>
        </authorList>
    </citation>
    <scope>NUCLEOTIDE SEQUENCE [LARGE SCALE GENOMIC DNA]</scope>
    <source>
        <strain evidence="2 3">LKV-178-WT-2G</strain>
    </source>
</reference>
<keyword evidence="3" id="KW-1185">Reference proteome</keyword>
<evidence type="ECO:0000256" key="1">
    <source>
        <dbReference type="SAM" id="Phobius"/>
    </source>
</evidence>
<keyword evidence="1" id="KW-0812">Transmembrane</keyword>
<dbReference type="RefSeq" id="WP_154460003.1">
    <property type="nucleotide sequence ID" value="NZ_VUMM01000007.1"/>
</dbReference>
<feature type="transmembrane region" description="Helical" evidence="1">
    <location>
        <begin position="6"/>
        <end position="27"/>
    </location>
</feature>